<dbReference type="InterPro" id="IPR020565">
    <property type="entry name" value="ImidazoleglycerP_deHydtase_CS"/>
</dbReference>
<dbReference type="EC" id="4.2.1.19" evidence="6 7"/>
<dbReference type="NCBIfam" id="NF002115">
    <property type="entry name" value="PRK00951.2-5"/>
    <property type="match status" value="1"/>
</dbReference>
<evidence type="ECO:0000256" key="4">
    <source>
        <dbReference type="ARBA" id="ARBA00023102"/>
    </source>
</evidence>
<name>A0A2A6E2U5_9BACL</name>
<dbReference type="Gene3D" id="3.30.230.40">
    <property type="entry name" value="Imidazole glycerol phosphate dehydratase, domain 1"/>
    <property type="match status" value="2"/>
</dbReference>
<dbReference type="PROSITE" id="PS00955">
    <property type="entry name" value="IGP_DEHYDRATASE_2"/>
    <property type="match status" value="1"/>
</dbReference>
<reference evidence="8 9" key="1">
    <citation type="submission" date="2016-12" db="EMBL/GenBank/DDBJ databases">
        <title>Candidatus Reconcilibacillus cellulovorans genome.</title>
        <authorList>
            <person name="Kolinko S."/>
            <person name="Wu Y.-W."/>
            <person name="Tachea F."/>
            <person name="Denzel E."/>
            <person name="Hiras J."/>
            <person name="Baecker N."/>
            <person name="Chan L.J."/>
            <person name="Eichorst S.A."/>
            <person name="Frey D."/>
            <person name="Adams P.D."/>
            <person name="Pray T."/>
            <person name="Tanjore D."/>
            <person name="Petzold C.J."/>
            <person name="Gladden J.M."/>
            <person name="Simmons B.A."/>
            <person name="Singer S.W."/>
        </authorList>
    </citation>
    <scope>NUCLEOTIDE SEQUENCE [LARGE SCALE GENOMIC DNA]</scope>
    <source>
        <strain evidence="8">JTherm</strain>
    </source>
</reference>
<protein>
    <recommendedName>
        <fullName evidence="2 6">Imidazoleglycerol-phosphate dehydratase</fullName>
        <shortName evidence="6">IGPD</shortName>
        <ecNumber evidence="6 7">4.2.1.19</ecNumber>
    </recommendedName>
</protein>
<dbReference type="NCBIfam" id="NF002114">
    <property type="entry name" value="PRK00951.2-4"/>
    <property type="match status" value="1"/>
</dbReference>
<evidence type="ECO:0000256" key="1">
    <source>
        <dbReference type="ARBA" id="ARBA00005047"/>
    </source>
</evidence>
<dbReference type="PANTHER" id="PTHR23133:SF2">
    <property type="entry name" value="IMIDAZOLEGLYCEROL-PHOSPHATE DEHYDRATASE"/>
    <property type="match status" value="1"/>
</dbReference>
<comment type="subcellular location">
    <subcellularLocation>
        <location evidence="6 7">Cytoplasm</location>
    </subcellularLocation>
</comment>
<comment type="pathway">
    <text evidence="1 6 7">Amino-acid biosynthesis; L-histidine biosynthesis; L-histidine from 5-phospho-alpha-D-ribose 1-diphosphate: step 6/9.</text>
</comment>
<dbReference type="SUPFAM" id="SSF54211">
    <property type="entry name" value="Ribosomal protein S5 domain 2-like"/>
    <property type="match status" value="2"/>
</dbReference>
<dbReference type="GO" id="GO:0005737">
    <property type="term" value="C:cytoplasm"/>
    <property type="evidence" value="ECO:0007669"/>
    <property type="project" value="UniProtKB-SubCell"/>
</dbReference>
<gene>
    <name evidence="6" type="primary">hisB</name>
    <name evidence="8" type="ORF">BLM47_02495</name>
</gene>
<keyword evidence="4 6" id="KW-0368">Histidine biosynthesis</keyword>
<dbReference type="Proteomes" id="UP000243688">
    <property type="component" value="Unassembled WGS sequence"/>
</dbReference>
<dbReference type="AlphaFoldDB" id="A0A2A6E2U5"/>
<dbReference type="Pfam" id="PF00475">
    <property type="entry name" value="IGPD"/>
    <property type="match status" value="1"/>
</dbReference>
<comment type="catalytic activity">
    <reaction evidence="6 7">
        <text>D-erythro-1-(imidazol-4-yl)glycerol 3-phosphate = 3-(imidazol-4-yl)-2-oxopropyl phosphate + H2O</text>
        <dbReference type="Rhea" id="RHEA:11040"/>
        <dbReference type="ChEBI" id="CHEBI:15377"/>
        <dbReference type="ChEBI" id="CHEBI:57766"/>
        <dbReference type="ChEBI" id="CHEBI:58278"/>
        <dbReference type="EC" id="4.2.1.19"/>
    </reaction>
</comment>
<dbReference type="FunFam" id="3.30.230.40:FF:000001">
    <property type="entry name" value="Imidazoleglycerol-phosphate dehydratase HisB"/>
    <property type="match status" value="1"/>
</dbReference>
<dbReference type="GO" id="GO:0004424">
    <property type="term" value="F:imidazoleglycerol-phosphate dehydratase activity"/>
    <property type="evidence" value="ECO:0007669"/>
    <property type="project" value="UniProtKB-UniRule"/>
</dbReference>
<evidence type="ECO:0000256" key="7">
    <source>
        <dbReference type="RuleBase" id="RU000599"/>
    </source>
</evidence>
<evidence type="ECO:0000256" key="6">
    <source>
        <dbReference type="HAMAP-Rule" id="MF_00076"/>
    </source>
</evidence>
<dbReference type="FunFam" id="3.30.230.40:FF:000003">
    <property type="entry name" value="Imidazoleglycerol-phosphate dehydratase HisB"/>
    <property type="match status" value="1"/>
</dbReference>
<evidence type="ECO:0000313" key="8">
    <source>
        <dbReference type="EMBL" id="PDO11351.1"/>
    </source>
</evidence>
<dbReference type="InterPro" id="IPR000807">
    <property type="entry name" value="ImidazoleglycerolP_deHydtase"/>
</dbReference>
<proteinExistence type="inferred from homology"/>
<comment type="similarity">
    <text evidence="6 7">Belongs to the imidazoleglycerol-phosphate dehydratase family.</text>
</comment>
<evidence type="ECO:0000256" key="3">
    <source>
        <dbReference type="ARBA" id="ARBA00022605"/>
    </source>
</evidence>
<evidence type="ECO:0000256" key="5">
    <source>
        <dbReference type="ARBA" id="ARBA00023239"/>
    </source>
</evidence>
<dbReference type="PANTHER" id="PTHR23133">
    <property type="entry name" value="IMIDAZOLEGLYCEROL-PHOSPHATE DEHYDRATASE HIS7"/>
    <property type="match status" value="1"/>
</dbReference>
<dbReference type="EMBL" id="MOXJ01000003">
    <property type="protein sequence ID" value="PDO11351.1"/>
    <property type="molecule type" value="Genomic_DNA"/>
</dbReference>
<keyword evidence="5 6" id="KW-0456">Lyase</keyword>
<dbReference type="CDD" id="cd07914">
    <property type="entry name" value="IGPD"/>
    <property type="match status" value="1"/>
</dbReference>
<dbReference type="NCBIfam" id="NF002111">
    <property type="entry name" value="PRK00951.2-1"/>
    <property type="match status" value="1"/>
</dbReference>
<evidence type="ECO:0000256" key="2">
    <source>
        <dbReference type="ARBA" id="ARBA00016664"/>
    </source>
</evidence>
<dbReference type="InterPro" id="IPR020568">
    <property type="entry name" value="Ribosomal_Su5_D2-typ_SF"/>
</dbReference>
<dbReference type="UniPathway" id="UPA00031">
    <property type="reaction ID" value="UER00011"/>
</dbReference>
<dbReference type="PROSITE" id="PS00954">
    <property type="entry name" value="IGP_DEHYDRATASE_1"/>
    <property type="match status" value="1"/>
</dbReference>
<keyword evidence="3 6" id="KW-0028">Amino-acid biosynthesis</keyword>
<dbReference type="InterPro" id="IPR038494">
    <property type="entry name" value="IGPD_sf"/>
</dbReference>
<dbReference type="HAMAP" id="MF_00076">
    <property type="entry name" value="HisB"/>
    <property type="match status" value="1"/>
</dbReference>
<organism evidence="8 9">
    <name type="scientific">Candidatus Reconcilbacillus cellulovorans</name>
    <dbReference type="NCBI Taxonomy" id="1906605"/>
    <lineage>
        <taxon>Bacteria</taxon>
        <taxon>Bacillati</taxon>
        <taxon>Bacillota</taxon>
        <taxon>Bacilli</taxon>
        <taxon>Bacillales</taxon>
        <taxon>Paenibacillaceae</taxon>
        <taxon>Candidatus Reconcilbacillus</taxon>
    </lineage>
</organism>
<keyword evidence="6" id="KW-0963">Cytoplasm</keyword>
<accession>A0A2A6E2U5</accession>
<sequence>MNGGKQEGACPRRAEVARRTNETDVRVAVVLDGSGTANIKTGVAFFDHMLELFARHGLFDVTVEATGDVHVDDHHTVEDVGICLGRAFREALGDKRGIRRYGHALVPMDESLVEVAVDIGDRPHFEYRVRTPSERIGTMSVESVREFWWKFALEARVALHVVARYGRNSHHLVEAVFKAAARALDEATAVDPRVQGVPSTKGVL</sequence>
<comment type="caution">
    <text evidence="8">The sequence shown here is derived from an EMBL/GenBank/DDBJ whole genome shotgun (WGS) entry which is preliminary data.</text>
</comment>
<dbReference type="GO" id="GO:0000105">
    <property type="term" value="P:L-histidine biosynthetic process"/>
    <property type="evidence" value="ECO:0007669"/>
    <property type="project" value="UniProtKB-UniRule"/>
</dbReference>
<evidence type="ECO:0000313" key="9">
    <source>
        <dbReference type="Proteomes" id="UP000243688"/>
    </source>
</evidence>